<keyword evidence="1" id="KW-0472">Membrane</keyword>
<name>A0ABT5TZH6_9MICO</name>
<keyword evidence="1" id="KW-0812">Transmembrane</keyword>
<evidence type="ECO:0000313" key="3">
    <source>
        <dbReference type="Proteomes" id="UP001165561"/>
    </source>
</evidence>
<dbReference type="EMBL" id="JARACI010000906">
    <property type="protein sequence ID" value="MDD9206515.1"/>
    <property type="molecule type" value="Genomic_DNA"/>
</dbReference>
<evidence type="ECO:0008006" key="4">
    <source>
        <dbReference type="Google" id="ProtNLM"/>
    </source>
</evidence>
<keyword evidence="3" id="KW-1185">Reference proteome</keyword>
<organism evidence="2 3">
    <name type="scientific">Georgenia halotolerans</name>
    <dbReference type="NCBI Taxonomy" id="3028317"/>
    <lineage>
        <taxon>Bacteria</taxon>
        <taxon>Bacillati</taxon>
        <taxon>Actinomycetota</taxon>
        <taxon>Actinomycetes</taxon>
        <taxon>Micrococcales</taxon>
        <taxon>Bogoriellaceae</taxon>
        <taxon>Georgenia</taxon>
    </lineage>
</organism>
<evidence type="ECO:0000256" key="1">
    <source>
        <dbReference type="SAM" id="Phobius"/>
    </source>
</evidence>
<dbReference type="Proteomes" id="UP001165561">
    <property type="component" value="Unassembled WGS sequence"/>
</dbReference>
<accession>A0ABT5TZH6</accession>
<keyword evidence="1" id="KW-1133">Transmembrane helix</keyword>
<evidence type="ECO:0000313" key="2">
    <source>
        <dbReference type="EMBL" id="MDD9206515.1"/>
    </source>
</evidence>
<protein>
    <recommendedName>
        <fullName evidence="4">DUF1206 domain-containing protein</fullName>
    </recommendedName>
</protein>
<proteinExistence type="predicted"/>
<feature type="transmembrane region" description="Helical" evidence="1">
    <location>
        <begin position="41"/>
        <end position="62"/>
    </location>
</feature>
<feature type="transmembrane region" description="Helical" evidence="1">
    <location>
        <begin position="135"/>
        <end position="152"/>
    </location>
</feature>
<feature type="transmembrane region" description="Helical" evidence="1">
    <location>
        <begin position="95"/>
        <end position="114"/>
    </location>
</feature>
<comment type="caution">
    <text evidence="2">The sequence shown here is derived from an EMBL/GenBank/DDBJ whole genome shotgun (WGS) entry which is preliminary data.</text>
</comment>
<reference evidence="2" key="1">
    <citation type="submission" date="2023-02" db="EMBL/GenBank/DDBJ databases">
        <title>Georgenia sp.10Sc9-8, isolated from a soil sample collected from the Taklamakan desert.</title>
        <authorList>
            <person name="Liu S."/>
        </authorList>
    </citation>
    <scope>NUCLEOTIDE SEQUENCE</scope>
    <source>
        <strain evidence="2">10Sc9-8</strain>
    </source>
</reference>
<gene>
    <name evidence="2" type="ORF">PU560_08550</name>
</gene>
<sequence>MAAEQRTPIRRQAGHGLVVAGTTALWYSLPDLVASRRRRAALKAALLLAQLGYAVGMAQAGADGDDIARADASETAPRGTSPQEDPEVRVLQDRVVLTLGAVVLAVALPTGALLDRAVIRVAERMAASGVRRPHVRIGMVLGTVAGAVAVLTDDVPGSGATSPRRVG</sequence>